<comment type="caution">
    <text evidence="1">The sequence shown here is derived from an EMBL/GenBank/DDBJ whole genome shotgun (WGS) entry which is preliminary data.</text>
</comment>
<dbReference type="EMBL" id="BART01024007">
    <property type="protein sequence ID" value="GAG99438.1"/>
    <property type="molecule type" value="Genomic_DNA"/>
</dbReference>
<name>X1CTL8_9ZZZZ</name>
<accession>X1CTL8</accession>
<organism evidence="1">
    <name type="scientific">marine sediment metagenome</name>
    <dbReference type="NCBI Taxonomy" id="412755"/>
    <lineage>
        <taxon>unclassified sequences</taxon>
        <taxon>metagenomes</taxon>
        <taxon>ecological metagenomes</taxon>
    </lineage>
</organism>
<evidence type="ECO:0000313" key="1">
    <source>
        <dbReference type="EMBL" id="GAG99438.1"/>
    </source>
</evidence>
<gene>
    <name evidence="1" type="ORF">S01H4_43501</name>
</gene>
<sequence length="52" mass="5949">MLKHLLILTTYGQIFYSQEFEKAEETVDIALTGGLMSAIYSMASETQREKNF</sequence>
<protein>
    <submittedName>
        <fullName evidence="1">Uncharacterized protein</fullName>
    </submittedName>
</protein>
<proteinExistence type="predicted"/>
<reference evidence="1" key="1">
    <citation type="journal article" date="2014" name="Front. Microbiol.">
        <title>High frequency of phylogenetically diverse reductive dehalogenase-homologous genes in deep subseafloor sedimentary metagenomes.</title>
        <authorList>
            <person name="Kawai M."/>
            <person name="Futagami T."/>
            <person name="Toyoda A."/>
            <person name="Takaki Y."/>
            <person name="Nishi S."/>
            <person name="Hori S."/>
            <person name="Arai W."/>
            <person name="Tsubouchi T."/>
            <person name="Morono Y."/>
            <person name="Uchiyama I."/>
            <person name="Ito T."/>
            <person name="Fujiyama A."/>
            <person name="Inagaki F."/>
            <person name="Takami H."/>
        </authorList>
    </citation>
    <scope>NUCLEOTIDE SEQUENCE</scope>
    <source>
        <strain evidence="1">Expedition CK06-06</strain>
    </source>
</reference>
<dbReference type="AlphaFoldDB" id="X1CTL8"/>